<protein>
    <submittedName>
        <fullName evidence="2">Uncharacterized protein</fullName>
    </submittedName>
</protein>
<dbReference type="Proteomes" id="UP000475532">
    <property type="component" value="Unassembled WGS sequence"/>
</dbReference>
<dbReference type="AlphaFoldDB" id="A0A6L9QAA9"/>
<dbReference type="RefSeq" id="WP_163053180.1">
    <property type="nucleotide sequence ID" value="NZ_JAAGLI010000093.1"/>
</dbReference>
<feature type="region of interest" description="Disordered" evidence="1">
    <location>
        <begin position="1"/>
        <end position="39"/>
    </location>
</feature>
<evidence type="ECO:0000313" key="3">
    <source>
        <dbReference type="EMBL" id="NEA22513.1"/>
    </source>
</evidence>
<evidence type="ECO:0000313" key="2">
    <source>
        <dbReference type="EMBL" id="NEA21553.1"/>
    </source>
</evidence>
<evidence type="ECO:0000256" key="1">
    <source>
        <dbReference type="SAM" id="MobiDB-lite"/>
    </source>
</evidence>
<dbReference type="EMBL" id="JAAGLI010000093">
    <property type="protein sequence ID" value="NEA21553.1"/>
    <property type="molecule type" value="Genomic_DNA"/>
</dbReference>
<organism evidence="2 4">
    <name type="scientific">Actinomadura bangladeshensis</name>
    <dbReference type="NCBI Taxonomy" id="453573"/>
    <lineage>
        <taxon>Bacteria</taxon>
        <taxon>Bacillati</taxon>
        <taxon>Actinomycetota</taxon>
        <taxon>Actinomycetes</taxon>
        <taxon>Streptosporangiales</taxon>
        <taxon>Thermomonosporaceae</taxon>
        <taxon>Actinomadura</taxon>
    </lineage>
</organism>
<sequence>METDMKTNRRNTDHAQRPPAHTPPQSPPPPAFRSPDTAPRFANLLAEARAAVDHHGREAQARRQDAEEQLRQIRGREEMIAEKEREIAEFRAAKEREIEALRAEITRMDTAAKNANDEAVRHTQAQDNAALHAQDLETLLGTHAPAALQLAETSPTPPANTPANGTPTPGTPTNGTPAVATGSYPIPAAGTGPQPVPAQRTEGR</sequence>
<feature type="compositionally biased region" description="Basic and acidic residues" evidence="1">
    <location>
        <begin position="1"/>
        <end position="16"/>
    </location>
</feature>
<evidence type="ECO:0000313" key="4">
    <source>
        <dbReference type="Proteomes" id="UP000475532"/>
    </source>
</evidence>
<feature type="compositionally biased region" description="Pro residues" evidence="1">
    <location>
        <begin position="20"/>
        <end position="32"/>
    </location>
</feature>
<proteinExistence type="predicted"/>
<comment type="caution">
    <text evidence="2">The sequence shown here is derived from an EMBL/GenBank/DDBJ whole genome shotgun (WGS) entry which is preliminary data.</text>
</comment>
<dbReference type="EMBL" id="JAAGLI010000213">
    <property type="protein sequence ID" value="NEA22513.1"/>
    <property type="molecule type" value="Genomic_DNA"/>
</dbReference>
<gene>
    <name evidence="2" type="ORF">G3I70_03435</name>
    <name evidence="3" type="ORF">G3I70_08425</name>
</gene>
<accession>A0A6L9QAA9</accession>
<name>A0A6L9QAA9_9ACTN</name>
<feature type="compositionally biased region" description="Low complexity" evidence="1">
    <location>
        <begin position="161"/>
        <end position="182"/>
    </location>
</feature>
<feature type="region of interest" description="Disordered" evidence="1">
    <location>
        <begin position="115"/>
        <end position="204"/>
    </location>
</feature>
<reference evidence="2 4" key="1">
    <citation type="submission" date="2020-01" db="EMBL/GenBank/DDBJ databases">
        <title>Insect and environment-associated Actinomycetes.</title>
        <authorList>
            <person name="Currrie C."/>
            <person name="Chevrette M."/>
            <person name="Carlson C."/>
            <person name="Stubbendieck R."/>
            <person name="Wendt-Pienkowski E."/>
        </authorList>
    </citation>
    <scope>NUCLEOTIDE SEQUENCE [LARGE SCALE GENOMIC DNA]</scope>
    <source>
        <strain evidence="2 4">SID10258</strain>
    </source>
</reference>